<name>A0A0F9ASR7_9ZZZZ</name>
<gene>
    <name evidence="1" type="ORF">LCGC14_2533710</name>
</gene>
<dbReference type="EMBL" id="LAZR01041177">
    <property type="protein sequence ID" value="KKL12644.1"/>
    <property type="molecule type" value="Genomic_DNA"/>
</dbReference>
<protein>
    <submittedName>
        <fullName evidence="1">Uncharacterized protein</fullName>
    </submittedName>
</protein>
<proteinExistence type="predicted"/>
<dbReference type="AlphaFoldDB" id="A0A0F9ASR7"/>
<sequence>MLVKLDTINSVYELLDEADWYDISELKSELAKVDEGTGWLVQISKCRICNEESLDIMPVGADSDNLECHNCGNMTMQEKEIPEWE</sequence>
<comment type="caution">
    <text evidence="1">The sequence shown here is derived from an EMBL/GenBank/DDBJ whole genome shotgun (WGS) entry which is preliminary data.</text>
</comment>
<accession>A0A0F9ASR7</accession>
<evidence type="ECO:0000313" key="1">
    <source>
        <dbReference type="EMBL" id="KKL12644.1"/>
    </source>
</evidence>
<organism evidence="1">
    <name type="scientific">marine sediment metagenome</name>
    <dbReference type="NCBI Taxonomy" id="412755"/>
    <lineage>
        <taxon>unclassified sequences</taxon>
        <taxon>metagenomes</taxon>
        <taxon>ecological metagenomes</taxon>
    </lineage>
</organism>
<reference evidence="1" key="1">
    <citation type="journal article" date="2015" name="Nature">
        <title>Complex archaea that bridge the gap between prokaryotes and eukaryotes.</title>
        <authorList>
            <person name="Spang A."/>
            <person name="Saw J.H."/>
            <person name="Jorgensen S.L."/>
            <person name="Zaremba-Niedzwiedzka K."/>
            <person name="Martijn J."/>
            <person name="Lind A.E."/>
            <person name="van Eijk R."/>
            <person name="Schleper C."/>
            <person name="Guy L."/>
            <person name="Ettema T.J."/>
        </authorList>
    </citation>
    <scope>NUCLEOTIDE SEQUENCE</scope>
</reference>